<evidence type="ECO:0000313" key="1">
    <source>
        <dbReference type="EMBL" id="ENW00303.1"/>
    </source>
</evidence>
<protein>
    <submittedName>
        <fullName evidence="1">Uncharacterized protein</fullName>
    </submittedName>
</protein>
<reference evidence="1 2" key="1">
    <citation type="submission" date="2013-02" db="EMBL/GenBank/DDBJ databases">
        <title>The Genome Sequence of Acinetobacter bereziniae CIP 70.12.</title>
        <authorList>
            <consortium name="The Broad Institute Genome Sequencing Platform"/>
            <consortium name="The Broad Institute Genome Sequencing Center for Infectious Disease"/>
            <person name="Cerqueira G."/>
            <person name="Feldgarden M."/>
            <person name="Courvalin P."/>
            <person name="Perichon B."/>
            <person name="Grillot-Courvalin C."/>
            <person name="Clermont D."/>
            <person name="Rocha E."/>
            <person name="Yoon E.-J."/>
            <person name="Nemec A."/>
            <person name="Walker B."/>
            <person name="Young S.K."/>
            <person name="Zeng Q."/>
            <person name="Gargeya S."/>
            <person name="Fitzgerald M."/>
            <person name="Haas B."/>
            <person name="Abouelleil A."/>
            <person name="Alvarado L."/>
            <person name="Arachchi H.M."/>
            <person name="Berlin A.M."/>
            <person name="Chapman S.B."/>
            <person name="Dewar J."/>
            <person name="Goldberg J."/>
            <person name="Griggs A."/>
            <person name="Gujja S."/>
            <person name="Hansen M."/>
            <person name="Howarth C."/>
            <person name="Imamovic A."/>
            <person name="Larimer J."/>
            <person name="McCowan C."/>
            <person name="Murphy C."/>
            <person name="Neiman D."/>
            <person name="Pearson M."/>
            <person name="Priest M."/>
            <person name="Roberts A."/>
            <person name="Saif S."/>
            <person name="Shea T."/>
            <person name="Sisk P."/>
            <person name="Sykes S."/>
            <person name="Wortman J."/>
            <person name="Nusbaum C."/>
            <person name="Birren B."/>
        </authorList>
    </citation>
    <scope>NUCLEOTIDE SEQUENCE [LARGE SCALE GENOMIC DNA]</scope>
    <source>
        <strain evidence="1 2">CIP 70.12</strain>
    </source>
</reference>
<organism evidence="1 2">
    <name type="scientific">Acinetobacter bereziniae LMG 1003 = CIP 70.12</name>
    <dbReference type="NCBI Taxonomy" id="981324"/>
    <lineage>
        <taxon>Bacteria</taxon>
        <taxon>Pseudomonadati</taxon>
        <taxon>Pseudomonadota</taxon>
        <taxon>Gammaproteobacteria</taxon>
        <taxon>Moraxellales</taxon>
        <taxon>Moraxellaceae</taxon>
        <taxon>Acinetobacter</taxon>
    </lineage>
</organism>
<keyword evidence="2" id="KW-1185">Reference proteome</keyword>
<name>N9DPX9_ACIBZ</name>
<comment type="caution">
    <text evidence="1">The sequence shown here is derived from an EMBL/GenBank/DDBJ whole genome shotgun (WGS) entry which is preliminary data.</text>
</comment>
<dbReference type="EMBL" id="APQG01000015">
    <property type="protein sequence ID" value="ENW00303.1"/>
    <property type="molecule type" value="Genomic_DNA"/>
</dbReference>
<gene>
    <name evidence="1" type="ORF">F938_00947</name>
</gene>
<dbReference type="AlphaFoldDB" id="N9DPX9"/>
<dbReference type="RefSeq" id="WP_005029869.1">
    <property type="nucleotide sequence ID" value="NZ_KB849755.1"/>
</dbReference>
<proteinExistence type="predicted"/>
<evidence type="ECO:0000313" key="2">
    <source>
        <dbReference type="Proteomes" id="UP000013251"/>
    </source>
</evidence>
<dbReference type="PATRIC" id="fig|1217650.3.peg.913"/>
<dbReference type="Proteomes" id="UP000013251">
    <property type="component" value="Unassembled WGS sequence"/>
</dbReference>
<sequence>MKSKKSNQYTHKKYYLNNFFSTYNYDEKFSLVLNLNIIPFNKKNITLNNEGIFYSDHFKKIFLEWSEIESFKIIQGLVIDTLIINNLYIIKTITSNRNLLHFLKEIYPTLQRYQQLNNLNNIGFNQIKTHPLNIKTYDLYPEVVAATLSNLFHFAALDNKNLCDLKLYSSILYIFLKFPMYQKKLIQRKLHSSLTIPNEAIFEQINNINHLLSIEVRYSILENYIIITNQTKSKNNQKIIKTLKEKLKI</sequence>
<accession>N9DPX9</accession>
<dbReference type="HOGENOM" id="CLU_1113944_0_0_6"/>